<dbReference type="PANTHER" id="PTHR46796:SF7">
    <property type="entry name" value="ARAC FAMILY TRANSCRIPTIONAL REGULATOR"/>
    <property type="match status" value="1"/>
</dbReference>
<protein>
    <submittedName>
        <fullName evidence="6">AraC-like DNA-binding protein</fullName>
    </submittedName>
</protein>
<keyword evidence="4" id="KW-0804">Transcription</keyword>
<dbReference type="InterPro" id="IPR037923">
    <property type="entry name" value="HTH-like"/>
</dbReference>
<dbReference type="InterPro" id="IPR009057">
    <property type="entry name" value="Homeodomain-like_sf"/>
</dbReference>
<keyword evidence="3" id="KW-0010">Activator</keyword>
<dbReference type="PROSITE" id="PS00041">
    <property type="entry name" value="HTH_ARAC_FAMILY_1"/>
    <property type="match status" value="1"/>
</dbReference>
<dbReference type="RefSeq" id="WP_310266266.1">
    <property type="nucleotide sequence ID" value="NZ_JAVDXU010000002.1"/>
</dbReference>
<evidence type="ECO:0000256" key="1">
    <source>
        <dbReference type="ARBA" id="ARBA00023015"/>
    </source>
</evidence>
<dbReference type="InterPro" id="IPR018060">
    <property type="entry name" value="HTH_AraC"/>
</dbReference>
<reference evidence="6 7" key="1">
    <citation type="submission" date="2023-07" db="EMBL/GenBank/DDBJ databases">
        <title>Sorghum-associated microbial communities from plants grown in Nebraska, USA.</title>
        <authorList>
            <person name="Schachtman D."/>
        </authorList>
    </citation>
    <scope>NUCLEOTIDE SEQUENCE [LARGE SCALE GENOMIC DNA]</scope>
    <source>
        <strain evidence="6 7">BE314</strain>
    </source>
</reference>
<dbReference type="InterPro" id="IPR018062">
    <property type="entry name" value="HTH_AraC-typ_CS"/>
</dbReference>
<dbReference type="Gene3D" id="1.10.10.60">
    <property type="entry name" value="Homeodomain-like"/>
    <property type="match status" value="2"/>
</dbReference>
<dbReference type="SMART" id="SM00342">
    <property type="entry name" value="HTH_ARAC"/>
    <property type="match status" value="1"/>
</dbReference>
<dbReference type="SUPFAM" id="SSF46689">
    <property type="entry name" value="Homeodomain-like"/>
    <property type="match status" value="2"/>
</dbReference>
<name>A0ABU1YNH5_ROSSA</name>
<dbReference type="InterPro" id="IPR020449">
    <property type="entry name" value="Tscrpt_reg_AraC-type_HTH"/>
</dbReference>
<keyword evidence="2" id="KW-0238">DNA-binding</keyword>
<dbReference type="InterPro" id="IPR050204">
    <property type="entry name" value="AraC_XylS_family_regulators"/>
</dbReference>
<dbReference type="Pfam" id="PF12852">
    <property type="entry name" value="Cupin_6"/>
    <property type="match status" value="1"/>
</dbReference>
<evidence type="ECO:0000256" key="4">
    <source>
        <dbReference type="ARBA" id="ARBA00023163"/>
    </source>
</evidence>
<proteinExistence type="predicted"/>
<evidence type="ECO:0000259" key="5">
    <source>
        <dbReference type="PROSITE" id="PS01124"/>
    </source>
</evidence>
<dbReference type="PROSITE" id="PS01124">
    <property type="entry name" value="HTH_ARAC_FAMILY_2"/>
    <property type="match status" value="1"/>
</dbReference>
<feature type="domain" description="HTH araC/xylS-type" evidence="5">
    <location>
        <begin position="232"/>
        <end position="330"/>
    </location>
</feature>
<gene>
    <name evidence="6" type="ORF">J2X20_003066</name>
</gene>
<evidence type="ECO:0000256" key="2">
    <source>
        <dbReference type="ARBA" id="ARBA00023125"/>
    </source>
</evidence>
<evidence type="ECO:0000313" key="7">
    <source>
        <dbReference type="Proteomes" id="UP001180453"/>
    </source>
</evidence>
<dbReference type="SUPFAM" id="SSF51215">
    <property type="entry name" value="Regulatory protein AraC"/>
    <property type="match status" value="1"/>
</dbReference>
<evidence type="ECO:0000256" key="3">
    <source>
        <dbReference type="ARBA" id="ARBA00023159"/>
    </source>
</evidence>
<evidence type="ECO:0000313" key="6">
    <source>
        <dbReference type="EMBL" id="MDR7270408.1"/>
    </source>
</evidence>
<dbReference type="InterPro" id="IPR032783">
    <property type="entry name" value="AraC_lig"/>
</dbReference>
<organism evidence="6 7">
    <name type="scientific">Roseateles saccharophilus</name>
    <name type="common">Pseudomonas saccharophila</name>
    <dbReference type="NCBI Taxonomy" id="304"/>
    <lineage>
        <taxon>Bacteria</taxon>
        <taxon>Pseudomonadati</taxon>
        <taxon>Pseudomonadota</taxon>
        <taxon>Betaproteobacteria</taxon>
        <taxon>Burkholderiales</taxon>
        <taxon>Sphaerotilaceae</taxon>
        <taxon>Roseateles</taxon>
    </lineage>
</organism>
<keyword evidence="7" id="KW-1185">Reference proteome</keyword>
<sequence length="336" mass="36512">MTSADPLSDVLRSVRLRGGVFFHVSCRDEWSAQAASARELGPMVMPGAEHVIEYHLFVKGAGWVAVDGEPPMRLEPGDLIMLPHGDAHVVSSAPGLKPVEDDGGWLLEARDAPKPIPITYRGGMFLPGQGLPSEEASTVLLCGFVACDLKPFNPLIDALPRLLRLRAADVGAWVAPIMEQAVAEWDSPRAGGGALLQRVSEMVFADATRRYLDALPAQAQGWLGALRDRQVGRAIGLMHAEPGRPWTMDELGRRAGLSRSALHERFVAFTGLPPMQYLTHWRIQCGARLLRESQANVADVAQQVGYDSEAAFSRAFKRATGLPPATWRREQSAAAN</sequence>
<accession>A0ABU1YNH5</accession>
<dbReference type="PRINTS" id="PR00032">
    <property type="entry name" value="HTHARAC"/>
</dbReference>
<dbReference type="EMBL" id="JAVDXU010000002">
    <property type="protein sequence ID" value="MDR7270408.1"/>
    <property type="molecule type" value="Genomic_DNA"/>
</dbReference>
<dbReference type="Proteomes" id="UP001180453">
    <property type="component" value="Unassembled WGS sequence"/>
</dbReference>
<dbReference type="PANTHER" id="PTHR46796">
    <property type="entry name" value="HTH-TYPE TRANSCRIPTIONAL ACTIVATOR RHAS-RELATED"/>
    <property type="match status" value="1"/>
</dbReference>
<dbReference type="Pfam" id="PF12833">
    <property type="entry name" value="HTH_18"/>
    <property type="match status" value="1"/>
</dbReference>
<keyword evidence="1" id="KW-0805">Transcription regulation</keyword>
<comment type="caution">
    <text evidence="6">The sequence shown here is derived from an EMBL/GenBank/DDBJ whole genome shotgun (WGS) entry which is preliminary data.</text>
</comment>